<comment type="cofactor">
    <cofactor evidence="1 9">
        <name>pyridoxal 5'-phosphate</name>
        <dbReference type="ChEBI" id="CHEBI:597326"/>
    </cofactor>
</comment>
<evidence type="ECO:0000313" key="11">
    <source>
        <dbReference type="EMBL" id="CAD7288215.1"/>
    </source>
</evidence>
<dbReference type="InterPro" id="IPR015424">
    <property type="entry name" value="PyrdxlP-dep_Trfase"/>
</dbReference>
<sequence length="366" mass="41316">MKFNKNLQNLKNYEAGKPIELVVREYGINEKDVIKLASNENPFGTSEVVSKGIAEISNKAHLYPDDSYFELKDALAKKYNIDVKNILIGQGSDQVIEYCVHAKANENSAILTAGVTFAMYEIYAKQVGAKVIKTTSQTHDLNEFKELYNKHKDEISIIFLCMPNNPLGECISKDEIYDFIATIDKDVMVVVDAAYMDFASYKDTKMQIQPDDLIKNFQNAIFTATFSKSYGLGGMRVGYAIANSSVISELAKLRAPFNITTLSLKAAILALSDESFVSKTMKNNFKEMIKYENFAKEFGLEYINSYTNFITIKFNKENSSQICQNLLKKGIILRDLKSYGLNAIRITIGKSEQNDKVIDELREILK</sequence>
<dbReference type="PANTHER" id="PTHR43643:SF3">
    <property type="entry name" value="HISTIDINOL-PHOSPHATE AMINOTRANSFERASE"/>
    <property type="match status" value="1"/>
</dbReference>
<dbReference type="NCBIfam" id="TIGR01141">
    <property type="entry name" value="hisC"/>
    <property type="match status" value="1"/>
</dbReference>
<evidence type="ECO:0000256" key="2">
    <source>
        <dbReference type="ARBA" id="ARBA00005011"/>
    </source>
</evidence>
<dbReference type="InterPro" id="IPR005861">
    <property type="entry name" value="HisP_aminotrans"/>
</dbReference>
<keyword evidence="7 9" id="KW-0663">Pyridoxal phosphate</keyword>
<reference evidence="11 12" key="1">
    <citation type="submission" date="2020-11" db="EMBL/GenBank/DDBJ databases">
        <authorList>
            <person name="Peeters C."/>
        </authorList>
    </citation>
    <scope>NUCLEOTIDE SEQUENCE [LARGE SCALE GENOMIC DNA]</scope>
    <source>
        <strain evidence="11 12">LMG 7974</strain>
    </source>
</reference>
<dbReference type="EC" id="2.6.1.9" evidence="9"/>
<feature type="modified residue" description="N6-(pyridoxal phosphate)lysine" evidence="9">
    <location>
        <position position="228"/>
    </location>
</feature>
<dbReference type="InterPro" id="IPR015422">
    <property type="entry name" value="PyrdxlP-dep_Trfase_small"/>
</dbReference>
<evidence type="ECO:0000256" key="4">
    <source>
        <dbReference type="ARBA" id="ARBA00011738"/>
    </source>
</evidence>
<gene>
    <name evidence="9 11" type="primary">hisC</name>
    <name evidence="11" type="ORF">LMG7974_00898</name>
</gene>
<evidence type="ECO:0000259" key="10">
    <source>
        <dbReference type="Pfam" id="PF00155"/>
    </source>
</evidence>
<dbReference type="EMBL" id="CAJHOF010000006">
    <property type="protein sequence ID" value="CAD7288215.1"/>
    <property type="molecule type" value="Genomic_DNA"/>
</dbReference>
<keyword evidence="9" id="KW-0028">Amino-acid biosynthesis</keyword>
<keyword evidence="9" id="KW-0368">Histidine biosynthesis</keyword>
<evidence type="ECO:0000256" key="1">
    <source>
        <dbReference type="ARBA" id="ARBA00001933"/>
    </source>
</evidence>
<dbReference type="GO" id="GO:0004400">
    <property type="term" value="F:histidinol-phosphate transaminase activity"/>
    <property type="evidence" value="ECO:0007669"/>
    <property type="project" value="UniProtKB-EC"/>
</dbReference>
<organism evidence="11 12">
    <name type="scientific">Campylobacter majalis</name>
    <dbReference type="NCBI Taxonomy" id="2790656"/>
    <lineage>
        <taxon>Bacteria</taxon>
        <taxon>Pseudomonadati</taxon>
        <taxon>Campylobacterota</taxon>
        <taxon>Epsilonproteobacteria</taxon>
        <taxon>Campylobacterales</taxon>
        <taxon>Campylobacteraceae</taxon>
        <taxon>Campylobacter</taxon>
    </lineage>
</organism>
<name>A0ABN7K6Z7_9BACT</name>
<dbReference type="RefSeq" id="WP_229932698.1">
    <property type="nucleotide sequence ID" value="NZ_CAJHOF010000006.1"/>
</dbReference>
<dbReference type="PANTHER" id="PTHR43643">
    <property type="entry name" value="HISTIDINOL-PHOSPHATE AMINOTRANSFERASE 2"/>
    <property type="match status" value="1"/>
</dbReference>
<dbReference type="Gene3D" id="3.40.640.10">
    <property type="entry name" value="Type I PLP-dependent aspartate aminotransferase-like (Major domain)"/>
    <property type="match status" value="1"/>
</dbReference>
<keyword evidence="6 9" id="KW-0808">Transferase</keyword>
<dbReference type="InterPro" id="IPR015421">
    <property type="entry name" value="PyrdxlP-dep_Trfase_major"/>
</dbReference>
<dbReference type="InterPro" id="IPR050106">
    <property type="entry name" value="HistidinolP_aminotransfase"/>
</dbReference>
<proteinExistence type="inferred from homology"/>
<dbReference type="Proteomes" id="UP000789803">
    <property type="component" value="Unassembled WGS sequence"/>
</dbReference>
<dbReference type="Gene3D" id="3.90.1150.10">
    <property type="entry name" value="Aspartate Aminotransferase, domain 1"/>
    <property type="match status" value="1"/>
</dbReference>
<feature type="domain" description="Aminotransferase class I/classII large" evidence="10">
    <location>
        <begin position="31"/>
        <end position="360"/>
    </location>
</feature>
<accession>A0ABN7K6Z7</accession>
<dbReference type="InterPro" id="IPR001917">
    <property type="entry name" value="Aminotrans_II_pyridoxalP_BS"/>
</dbReference>
<evidence type="ECO:0000256" key="5">
    <source>
        <dbReference type="ARBA" id="ARBA00022576"/>
    </source>
</evidence>
<dbReference type="InterPro" id="IPR004839">
    <property type="entry name" value="Aminotransferase_I/II_large"/>
</dbReference>
<dbReference type="SUPFAM" id="SSF53383">
    <property type="entry name" value="PLP-dependent transferases"/>
    <property type="match status" value="1"/>
</dbReference>
<comment type="caution">
    <text evidence="11">The sequence shown here is derived from an EMBL/GenBank/DDBJ whole genome shotgun (WGS) entry which is preliminary data.</text>
</comment>
<evidence type="ECO:0000256" key="8">
    <source>
        <dbReference type="ARBA" id="ARBA00047481"/>
    </source>
</evidence>
<comment type="pathway">
    <text evidence="2 9">Amino-acid biosynthesis; L-histidine biosynthesis; L-histidine from 5-phospho-alpha-D-ribose 1-diphosphate: step 7/9.</text>
</comment>
<protein>
    <recommendedName>
        <fullName evidence="9">Histidinol-phosphate aminotransferase</fullName>
        <ecNumber evidence="9">2.6.1.9</ecNumber>
    </recommendedName>
    <alternativeName>
        <fullName evidence="9">Imidazole acetol-phosphate transaminase</fullName>
    </alternativeName>
</protein>
<evidence type="ECO:0000313" key="12">
    <source>
        <dbReference type="Proteomes" id="UP000789803"/>
    </source>
</evidence>
<comment type="similarity">
    <text evidence="3 9">Belongs to the class-II pyridoxal-phosphate-dependent aminotransferase family. Histidinol-phosphate aminotransferase subfamily.</text>
</comment>
<evidence type="ECO:0000256" key="9">
    <source>
        <dbReference type="HAMAP-Rule" id="MF_01023"/>
    </source>
</evidence>
<comment type="subunit">
    <text evidence="4 9">Homodimer.</text>
</comment>
<evidence type="ECO:0000256" key="6">
    <source>
        <dbReference type="ARBA" id="ARBA00022679"/>
    </source>
</evidence>
<evidence type="ECO:0000256" key="3">
    <source>
        <dbReference type="ARBA" id="ARBA00007970"/>
    </source>
</evidence>
<comment type="catalytic activity">
    <reaction evidence="8 9">
        <text>L-histidinol phosphate + 2-oxoglutarate = 3-(imidazol-4-yl)-2-oxopropyl phosphate + L-glutamate</text>
        <dbReference type="Rhea" id="RHEA:23744"/>
        <dbReference type="ChEBI" id="CHEBI:16810"/>
        <dbReference type="ChEBI" id="CHEBI:29985"/>
        <dbReference type="ChEBI" id="CHEBI:57766"/>
        <dbReference type="ChEBI" id="CHEBI:57980"/>
        <dbReference type="EC" id="2.6.1.9"/>
    </reaction>
</comment>
<dbReference type="PROSITE" id="PS00599">
    <property type="entry name" value="AA_TRANSFER_CLASS_2"/>
    <property type="match status" value="1"/>
</dbReference>
<dbReference type="Pfam" id="PF00155">
    <property type="entry name" value="Aminotran_1_2"/>
    <property type="match status" value="1"/>
</dbReference>
<dbReference type="HAMAP" id="MF_01023">
    <property type="entry name" value="HisC_aminotrans_2"/>
    <property type="match status" value="1"/>
</dbReference>
<dbReference type="CDD" id="cd00609">
    <property type="entry name" value="AAT_like"/>
    <property type="match status" value="1"/>
</dbReference>
<evidence type="ECO:0000256" key="7">
    <source>
        <dbReference type="ARBA" id="ARBA00022898"/>
    </source>
</evidence>
<keyword evidence="5 9" id="KW-0032">Aminotransferase</keyword>
<keyword evidence="12" id="KW-1185">Reference proteome</keyword>